<dbReference type="AlphaFoldDB" id="A0A1B6PQ68"/>
<dbReference type="EMBL" id="CM000764">
    <property type="protein sequence ID" value="KXG27811.1"/>
    <property type="molecule type" value="Genomic_DNA"/>
</dbReference>
<dbReference type="InParanoid" id="A0A1B6PQ68"/>
<sequence length="60" mass="6900">MGSGDVYSMLLRQQLQDPRRKPMAALHYNKGDKDVSPNGRTRMGWEQRLYIFSCEGSIPL</sequence>
<dbReference type="Gramene" id="KXG27811">
    <property type="protein sequence ID" value="KXG27811"/>
    <property type="gene ID" value="SORBI_3005G048000"/>
</dbReference>
<evidence type="ECO:0000313" key="2">
    <source>
        <dbReference type="Proteomes" id="UP000000768"/>
    </source>
</evidence>
<reference evidence="1 2" key="1">
    <citation type="journal article" date="2009" name="Nature">
        <title>The Sorghum bicolor genome and the diversification of grasses.</title>
        <authorList>
            <person name="Paterson A.H."/>
            <person name="Bowers J.E."/>
            <person name="Bruggmann R."/>
            <person name="Dubchak I."/>
            <person name="Grimwood J."/>
            <person name="Gundlach H."/>
            <person name="Haberer G."/>
            <person name="Hellsten U."/>
            <person name="Mitros T."/>
            <person name="Poliakov A."/>
            <person name="Schmutz J."/>
            <person name="Spannagl M."/>
            <person name="Tang H."/>
            <person name="Wang X."/>
            <person name="Wicker T."/>
            <person name="Bharti A.K."/>
            <person name="Chapman J."/>
            <person name="Feltus F.A."/>
            <person name="Gowik U."/>
            <person name="Grigoriev I.V."/>
            <person name="Lyons E."/>
            <person name="Maher C.A."/>
            <person name="Martis M."/>
            <person name="Narechania A."/>
            <person name="Otillar R.P."/>
            <person name="Penning B.W."/>
            <person name="Salamov A.A."/>
            <person name="Wang Y."/>
            <person name="Zhang L."/>
            <person name="Carpita N.C."/>
            <person name="Freeling M."/>
            <person name="Gingle A.R."/>
            <person name="Hash C.T."/>
            <person name="Keller B."/>
            <person name="Klein P."/>
            <person name="Kresovich S."/>
            <person name="McCann M.C."/>
            <person name="Ming R."/>
            <person name="Peterson D.G."/>
            <person name="Mehboob-ur-Rahman"/>
            <person name="Ware D."/>
            <person name="Westhoff P."/>
            <person name="Mayer K.F."/>
            <person name="Messing J."/>
            <person name="Rokhsar D.S."/>
        </authorList>
    </citation>
    <scope>NUCLEOTIDE SEQUENCE [LARGE SCALE GENOMIC DNA]</scope>
    <source>
        <strain evidence="2">cv. BTx623</strain>
    </source>
</reference>
<dbReference type="Proteomes" id="UP000000768">
    <property type="component" value="Chromosome 5"/>
</dbReference>
<keyword evidence="2" id="KW-1185">Reference proteome</keyword>
<organism evidence="1 2">
    <name type="scientific">Sorghum bicolor</name>
    <name type="common">Sorghum</name>
    <name type="synonym">Sorghum vulgare</name>
    <dbReference type="NCBI Taxonomy" id="4558"/>
    <lineage>
        <taxon>Eukaryota</taxon>
        <taxon>Viridiplantae</taxon>
        <taxon>Streptophyta</taxon>
        <taxon>Embryophyta</taxon>
        <taxon>Tracheophyta</taxon>
        <taxon>Spermatophyta</taxon>
        <taxon>Magnoliopsida</taxon>
        <taxon>Liliopsida</taxon>
        <taxon>Poales</taxon>
        <taxon>Poaceae</taxon>
        <taxon>PACMAD clade</taxon>
        <taxon>Panicoideae</taxon>
        <taxon>Andropogonodae</taxon>
        <taxon>Andropogoneae</taxon>
        <taxon>Sorghinae</taxon>
        <taxon>Sorghum</taxon>
    </lineage>
</organism>
<name>A0A1B6PQ68_SORBI</name>
<dbReference type="STRING" id="4558.A0A1B6PQ68"/>
<proteinExistence type="predicted"/>
<accession>A0A1B6PQ68</accession>
<gene>
    <name evidence="1" type="ORF">SORBI_3005G048000</name>
</gene>
<evidence type="ECO:0000313" key="1">
    <source>
        <dbReference type="EMBL" id="KXG27811.1"/>
    </source>
</evidence>
<protein>
    <submittedName>
        <fullName evidence="1">Uncharacterized protein</fullName>
    </submittedName>
</protein>
<reference evidence="2" key="2">
    <citation type="journal article" date="2018" name="Plant J.">
        <title>The Sorghum bicolor reference genome: improved assembly, gene annotations, a transcriptome atlas, and signatures of genome organization.</title>
        <authorList>
            <person name="McCormick R.F."/>
            <person name="Truong S.K."/>
            <person name="Sreedasyam A."/>
            <person name="Jenkins J."/>
            <person name="Shu S."/>
            <person name="Sims D."/>
            <person name="Kennedy M."/>
            <person name="Amirebrahimi M."/>
            <person name="Weers B.D."/>
            <person name="McKinley B."/>
            <person name="Mattison A."/>
            <person name="Morishige D.T."/>
            <person name="Grimwood J."/>
            <person name="Schmutz J."/>
            <person name="Mullet J.E."/>
        </authorList>
    </citation>
    <scope>NUCLEOTIDE SEQUENCE [LARGE SCALE GENOMIC DNA]</scope>
    <source>
        <strain evidence="2">cv. BTx623</strain>
    </source>
</reference>